<evidence type="ECO:0000256" key="4">
    <source>
        <dbReference type="ARBA" id="ARBA00023163"/>
    </source>
</evidence>
<organism evidence="6 7">
    <name type="scientific">Rhizosphaericola mali</name>
    <dbReference type="NCBI Taxonomy" id="2545455"/>
    <lineage>
        <taxon>Bacteria</taxon>
        <taxon>Pseudomonadati</taxon>
        <taxon>Bacteroidota</taxon>
        <taxon>Chitinophagia</taxon>
        <taxon>Chitinophagales</taxon>
        <taxon>Chitinophagaceae</taxon>
        <taxon>Rhizosphaericola</taxon>
    </lineage>
</organism>
<name>A0A5P2G3Z4_9BACT</name>
<sequence>MLKKERQYYILQQLNIHNKVLVTDLCLQMNVSEDTVRRDLQELSDNGKLLKVHGGALSNSFGRTLPDKNIYALPEKQIIAHKGASLIKDGMLVLLSGGSSVLELIRQLPPDLNATFVTPSIAAAQELINHSNSEVIFIGNQIYKSARMAVGVEVVRKLNDLHADLCFIGTNGIDIEHGLTDVDWEVLEVKRAMIASAEKTVLLTISQKLNTAQRLRCCKIEEIEYLLTELDPSDPKLQSYINKGVKVF</sequence>
<evidence type="ECO:0000259" key="5">
    <source>
        <dbReference type="PROSITE" id="PS51000"/>
    </source>
</evidence>
<dbReference type="EMBL" id="CP044016">
    <property type="protein sequence ID" value="QES87823.1"/>
    <property type="molecule type" value="Genomic_DNA"/>
</dbReference>
<evidence type="ECO:0000256" key="3">
    <source>
        <dbReference type="ARBA" id="ARBA00023125"/>
    </source>
</evidence>
<evidence type="ECO:0000256" key="1">
    <source>
        <dbReference type="ARBA" id="ARBA00022491"/>
    </source>
</evidence>
<dbReference type="InterPro" id="IPR018356">
    <property type="entry name" value="Tscrpt_reg_HTH_DeoR_CS"/>
</dbReference>
<keyword evidence="1" id="KW-0678">Repressor</keyword>
<dbReference type="GO" id="GO:0003677">
    <property type="term" value="F:DNA binding"/>
    <property type="evidence" value="ECO:0007669"/>
    <property type="project" value="UniProtKB-KW"/>
</dbReference>
<dbReference type="InterPro" id="IPR001034">
    <property type="entry name" value="DeoR_HTH"/>
</dbReference>
<dbReference type="AlphaFoldDB" id="A0A5P2G3Z4"/>
<dbReference type="InterPro" id="IPR037171">
    <property type="entry name" value="NagB/RpiA_transferase-like"/>
</dbReference>
<keyword evidence="2" id="KW-0805">Transcription regulation</keyword>
<evidence type="ECO:0000313" key="7">
    <source>
        <dbReference type="Proteomes" id="UP000292424"/>
    </source>
</evidence>
<dbReference type="PROSITE" id="PS51000">
    <property type="entry name" value="HTH_DEOR_2"/>
    <property type="match status" value="1"/>
</dbReference>
<dbReference type="GO" id="GO:0003700">
    <property type="term" value="F:DNA-binding transcription factor activity"/>
    <property type="evidence" value="ECO:0007669"/>
    <property type="project" value="InterPro"/>
</dbReference>
<dbReference type="PRINTS" id="PR00037">
    <property type="entry name" value="HTHLACR"/>
</dbReference>
<dbReference type="RefSeq" id="WP_131328710.1">
    <property type="nucleotide sequence ID" value="NZ_CP044016.1"/>
</dbReference>
<dbReference type="SUPFAM" id="SSF100950">
    <property type="entry name" value="NagB/RpiA/CoA transferase-like"/>
    <property type="match status" value="1"/>
</dbReference>
<dbReference type="InterPro" id="IPR036390">
    <property type="entry name" value="WH_DNA-bd_sf"/>
</dbReference>
<dbReference type="InterPro" id="IPR014036">
    <property type="entry name" value="DeoR-like_C"/>
</dbReference>
<dbReference type="Gene3D" id="1.10.10.10">
    <property type="entry name" value="Winged helix-like DNA-binding domain superfamily/Winged helix DNA-binding domain"/>
    <property type="match status" value="1"/>
</dbReference>
<evidence type="ECO:0000256" key="2">
    <source>
        <dbReference type="ARBA" id="ARBA00023015"/>
    </source>
</evidence>
<dbReference type="SMART" id="SM01134">
    <property type="entry name" value="DeoRC"/>
    <property type="match status" value="1"/>
</dbReference>
<dbReference type="Proteomes" id="UP000292424">
    <property type="component" value="Chromosome"/>
</dbReference>
<keyword evidence="4" id="KW-0804">Transcription</keyword>
<gene>
    <name evidence="6" type="ORF">E0W69_003790</name>
</gene>
<dbReference type="SUPFAM" id="SSF46785">
    <property type="entry name" value="Winged helix' DNA-binding domain"/>
    <property type="match status" value="1"/>
</dbReference>
<evidence type="ECO:0000313" key="6">
    <source>
        <dbReference type="EMBL" id="QES87823.1"/>
    </source>
</evidence>
<dbReference type="KEGG" id="arac:E0W69_003790"/>
<keyword evidence="3" id="KW-0238">DNA-binding</keyword>
<keyword evidence="7" id="KW-1185">Reference proteome</keyword>
<accession>A0A5P2G3Z4</accession>
<feature type="domain" description="HTH deoR-type" evidence="5">
    <location>
        <begin position="3"/>
        <end position="58"/>
    </location>
</feature>
<dbReference type="InterPro" id="IPR036388">
    <property type="entry name" value="WH-like_DNA-bd_sf"/>
</dbReference>
<proteinExistence type="predicted"/>
<dbReference type="Pfam" id="PF00455">
    <property type="entry name" value="DeoRC"/>
    <property type="match status" value="1"/>
</dbReference>
<reference evidence="6 7" key="1">
    <citation type="submission" date="2019-09" db="EMBL/GenBank/DDBJ databases">
        <title>Complete genome sequence of Arachidicoccus sp. B3-10 isolated from apple orchard soil.</title>
        <authorList>
            <person name="Kim H.S."/>
            <person name="Han K.-I."/>
            <person name="Suh M.K."/>
            <person name="Lee K.C."/>
            <person name="Eom M.K."/>
            <person name="Kim J.-S."/>
            <person name="Kang S.W."/>
            <person name="Sin Y."/>
            <person name="Lee J.-S."/>
        </authorList>
    </citation>
    <scope>NUCLEOTIDE SEQUENCE [LARGE SCALE GENOMIC DNA]</scope>
    <source>
        <strain evidence="6 7">B3-10</strain>
    </source>
</reference>
<dbReference type="PANTHER" id="PTHR30363">
    <property type="entry name" value="HTH-TYPE TRANSCRIPTIONAL REGULATOR SRLR-RELATED"/>
    <property type="match status" value="1"/>
</dbReference>
<dbReference type="PROSITE" id="PS00894">
    <property type="entry name" value="HTH_DEOR_1"/>
    <property type="match status" value="1"/>
</dbReference>
<dbReference type="Pfam" id="PF08220">
    <property type="entry name" value="HTH_DeoR"/>
    <property type="match status" value="1"/>
</dbReference>
<dbReference type="InterPro" id="IPR050313">
    <property type="entry name" value="Carb_Metab_HTH_regulators"/>
</dbReference>
<dbReference type="Gene3D" id="3.40.50.1360">
    <property type="match status" value="1"/>
</dbReference>
<dbReference type="PANTHER" id="PTHR30363:SF4">
    <property type="entry name" value="GLYCEROL-3-PHOSPHATE REGULON REPRESSOR"/>
    <property type="match status" value="1"/>
</dbReference>
<dbReference type="SMART" id="SM00420">
    <property type="entry name" value="HTH_DEOR"/>
    <property type="match status" value="1"/>
</dbReference>
<dbReference type="OrthoDB" id="9798651at2"/>
<protein>
    <submittedName>
        <fullName evidence="6">DeoR/GlpR transcriptional regulator</fullName>
    </submittedName>
</protein>